<feature type="domain" description="HTH asnC-type" evidence="4">
    <location>
        <begin position="2"/>
        <end position="63"/>
    </location>
</feature>
<evidence type="ECO:0000313" key="6">
    <source>
        <dbReference type="Proteomes" id="UP000542776"/>
    </source>
</evidence>
<dbReference type="InterPro" id="IPR011008">
    <property type="entry name" value="Dimeric_a/b-barrel"/>
</dbReference>
<dbReference type="InterPro" id="IPR019887">
    <property type="entry name" value="Tscrpt_reg_AsnC/Lrp_C"/>
</dbReference>
<dbReference type="InterPro" id="IPR036388">
    <property type="entry name" value="WH-like_DNA-bd_sf"/>
</dbReference>
<dbReference type="PROSITE" id="PS50956">
    <property type="entry name" value="HTH_ASNC_2"/>
    <property type="match status" value="1"/>
</dbReference>
<name>A0A7W6H5I6_9HYPH</name>
<dbReference type="InterPro" id="IPR000485">
    <property type="entry name" value="AsnC-type_HTH_dom"/>
</dbReference>
<dbReference type="RefSeq" id="WP_183200502.1">
    <property type="nucleotide sequence ID" value="NZ_JACIEK010000007.1"/>
</dbReference>
<dbReference type="GO" id="GO:0043565">
    <property type="term" value="F:sequence-specific DNA binding"/>
    <property type="evidence" value="ECO:0007669"/>
    <property type="project" value="InterPro"/>
</dbReference>
<keyword evidence="3" id="KW-0804">Transcription</keyword>
<dbReference type="SUPFAM" id="SSF46785">
    <property type="entry name" value="Winged helix' DNA-binding domain"/>
    <property type="match status" value="1"/>
</dbReference>
<comment type="caution">
    <text evidence="5">The sequence shown here is derived from an EMBL/GenBank/DDBJ whole genome shotgun (WGS) entry which is preliminary data.</text>
</comment>
<keyword evidence="1" id="KW-0805">Transcription regulation</keyword>
<accession>A0A7W6H5I6</accession>
<sequence length="151" mass="17042">MLDATDLRILRALQDLPEASIEEVGRAAGISHTPCWRRIRRMQEEGVIRGRAYQFDPKAIGLGITVITMTKLDRHDEAALGAFEREAGKLAEIVECYLVTGAYDYALKIVTRDMEAFETFLKTRLSNLPHVGDMHSTVVMRRVKDDGRLPI</sequence>
<dbReference type="PANTHER" id="PTHR30154">
    <property type="entry name" value="LEUCINE-RESPONSIVE REGULATORY PROTEIN"/>
    <property type="match status" value="1"/>
</dbReference>
<proteinExistence type="predicted"/>
<dbReference type="SUPFAM" id="SSF54909">
    <property type="entry name" value="Dimeric alpha+beta barrel"/>
    <property type="match status" value="1"/>
</dbReference>
<dbReference type="Gene3D" id="1.10.10.10">
    <property type="entry name" value="Winged helix-like DNA-binding domain superfamily/Winged helix DNA-binding domain"/>
    <property type="match status" value="1"/>
</dbReference>
<evidence type="ECO:0000259" key="4">
    <source>
        <dbReference type="PROSITE" id="PS50956"/>
    </source>
</evidence>
<organism evidence="5 6">
    <name type="scientific">Aureimonas pseudogalii</name>
    <dbReference type="NCBI Taxonomy" id="1744844"/>
    <lineage>
        <taxon>Bacteria</taxon>
        <taxon>Pseudomonadati</taxon>
        <taxon>Pseudomonadota</taxon>
        <taxon>Alphaproteobacteria</taxon>
        <taxon>Hyphomicrobiales</taxon>
        <taxon>Aurantimonadaceae</taxon>
        <taxon>Aureimonas</taxon>
    </lineage>
</organism>
<dbReference type="InterPro" id="IPR036390">
    <property type="entry name" value="WH_DNA-bd_sf"/>
</dbReference>
<evidence type="ECO:0000256" key="2">
    <source>
        <dbReference type="ARBA" id="ARBA00023125"/>
    </source>
</evidence>
<reference evidence="5 6" key="1">
    <citation type="submission" date="2020-08" db="EMBL/GenBank/DDBJ databases">
        <title>Genomic Encyclopedia of Type Strains, Phase IV (KMG-IV): sequencing the most valuable type-strain genomes for metagenomic binning, comparative biology and taxonomic classification.</title>
        <authorList>
            <person name="Goeker M."/>
        </authorList>
    </citation>
    <scope>NUCLEOTIDE SEQUENCE [LARGE SCALE GENOMIC DNA]</scope>
    <source>
        <strain evidence="5 6">DSM 102238</strain>
    </source>
</reference>
<dbReference type="GO" id="GO:0043200">
    <property type="term" value="P:response to amino acid"/>
    <property type="evidence" value="ECO:0007669"/>
    <property type="project" value="TreeGrafter"/>
</dbReference>
<evidence type="ECO:0000256" key="1">
    <source>
        <dbReference type="ARBA" id="ARBA00023015"/>
    </source>
</evidence>
<keyword evidence="6" id="KW-1185">Reference proteome</keyword>
<dbReference type="EMBL" id="JACIEK010000007">
    <property type="protein sequence ID" value="MBB3998957.1"/>
    <property type="molecule type" value="Genomic_DNA"/>
</dbReference>
<dbReference type="GO" id="GO:0005829">
    <property type="term" value="C:cytosol"/>
    <property type="evidence" value="ECO:0007669"/>
    <property type="project" value="TreeGrafter"/>
</dbReference>
<dbReference type="PRINTS" id="PR00033">
    <property type="entry name" value="HTHASNC"/>
</dbReference>
<evidence type="ECO:0000313" key="5">
    <source>
        <dbReference type="EMBL" id="MBB3998957.1"/>
    </source>
</evidence>
<dbReference type="AlphaFoldDB" id="A0A7W6H5I6"/>
<dbReference type="Pfam" id="PF13412">
    <property type="entry name" value="HTH_24"/>
    <property type="match status" value="1"/>
</dbReference>
<protein>
    <submittedName>
        <fullName evidence="5">DNA-binding Lrp family transcriptional regulator</fullName>
    </submittedName>
</protein>
<dbReference type="SMART" id="SM00344">
    <property type="entry name" value="HTH_ASNC"/>
    <property type="match status" value="1"/>
</dbReference>
<dbReference type="InterPro" id="IPR019888">
    <property type="entry name" value="Tscrpt_reg_AsnC-like"/>
</dbReference>
<dbReference type="Proteomes" id="UP000542776">
    <property type="component" value="Unassembled WGS sequence"/>
</dbReference>
<evidence type="ECO:0000256" key="3">
    <source>
        <dbReference type="ARBA" id="ARBA00023163"/>
    </source>
</evidence>
<keyword evidence="2 5" id="KW-0238">DNA-binding</keyword>
<dbReference type="PANTHER" id="PTHR30154:SF34">
    <property type="entry name" value="TRANSCRIPTIONAL REGULATOR AZLB"/>
    <property type="match status" value="1"/>
</dbReference>
<dbReference type="Gene3D" id="3.30.70.920">
    <property type="match status" value="1"/>
</dbReference>
<dbReference type="Pfam" id="PF01037">
    <property type="entry name" value="AsnC_trans_reg"/>
    <property type="match status" value="1"/>
</dbReference>
<dbReference type="CDD" id="cd00090">
    <property type="entry name" value="HTH_ARSR"/>
    <property type="match status" value="1"/>
</dbReference>
<dbReference type="InterPro" id="IPR011991">
    <property type="entry name" value="ArsR-like_HTH"/>
</dbReference>
<dbReference type="GO" id="GO:0006355">
    <property type="term" value="P:regulation of DNA-templated transcription"/>
    <property type="evidence" value="ECO:0007669"/>
    <property type="project" value="UniProtKB-ARBA"/>
</dbReference>
<gene>
    <name evidence="5" type="ORF">GGR04_002812</name>
</gene>